<gene>
    <name evidence="1" type="ORF">Q605_AUC01127G0001</name>
</gene>
<protein>
    <submittedName>
        <fullName evidence="1">Uncharacterized protein</fullName>
    </submittedName>
</protein>
<organism evidence="1 2">
    <name type="scientific">Actinomyces urogenitalis DORA_12</name>
    <dbReference type="NCBI Taxonomy" id="1403939"/>
    <lineage>
        <taxon>Bacteria</taxon>
        <taxon>Bacillati</taxon>
        <taxon>Actinomycetota</taxon>
        <taxon>Actinomycetes</taxon>
        <taxon>Actinomycetales</taxon>
        <taxon>Actinomycetaceae</taxon>
        <taxon>Actinomyces</taxon>
    </lineage>
</organism>
<accession>W1V567</accession>
<comment type="caution">
    <text evidence="1">The sequence shown here is derived from an EMBL/GenBank/DDBJ whole genome shotgun (WGS) entry which is preliminary data.</text>
</comment>
<dbReference type="EMBL" id="AZLV01001127">
    <property type="protein sequence ID" value="ETJ01112.1"/>
    <property type="molecule type" value="Genomic_DNA"/>
</dbReference>
<proteinExistence type="predicted"/>
<evidence type="ECO:0000313" key="2">
    <source>
        <dbReference type="Proteomes" id="UP000018852"/>
    </source>
</evidence>
<name>W1V567_9ACTO</name>
<sequence>MRNPAYEFLELIDSWGGDDTLILRRGGESNDHEDPHFWDQQREAVRLLQEVEQYVRADGLSVEEVLALNDAWIFLFPPRNNWCDAQFAFPTIPNALRGMIRQIGRRIEETSVPVKSFTPEAREGLRET</sequence>
<evidence type="ECO:0000313" key="1">
    <source>
        <dbReference type="EMBL" id="ETJ01112.1"/>
    </source>
</evidence>
<dbReference type="Proteomes" id="UP000018852">
    <property type="component" value="Unassembled WGS sequence"/>
</dbReference>
<reference evidence="1 2" key="1">
    <citation type="submission" date="2013-12" db="EMBL/GenBank/DDBJ databases">
        <title>A Varibaculum cambriense genome reconstructed from a premature infant gut community with otherwise low bacterial novelty that shifts toward anaerobic metabolism during the third week of life.</title>
        <authorList>
            <person name="Brown C.T."/>
            <person name="Sharon I."/>
            <person name="Thomas B.C."/>
            <person name="Castelle C.J."/>
            <person name="Morowitz M.J."/>
            <person name="Banfield J.F."/>
        </authorList>
    </citation>
    <scope>NUCLEOTIDE SEQUENCE [LARGE SCALE GENOMIC DNA]</scope>
    <source>
        <strain evidence="2">DORA_12</strain>
    </source>
</reference>
<dbReference type="AlphaFoldDB" id="W1V567"/>
<feature type="non-terminal residue" evidence="1">
    <location>
        <position position="128"/>
    </location>
</feature>